<keyword evidence="2" id="KW-1185">Reference proteome</keyword>
<sequence>MSLGQENMVSEAEKVYRSAVAKGQKLLNIMRTSDEDACRMLDHCKSSASSRLLTQDALKDWGYAREMTPSKGFNDELIHLLSHLGITLPASSNLKLGPPFEYPIRTTSPFLEKTRDIHRQTIPV</sequence>
<organism evidence="1 2">
    <name type="scientific">Ophiobolus disseminans</name>
    <dbReference type="NCBI Taxonomy" id="1469910"/>
    <lineage>
        <taxon>Eukaryota</taxon>
        <taxon>Fungi</taxon>
        <taxon>Dikarya</taxon>
        <taxon>Ascomycota</taxon>
        <taxon>Pezizomycotina</taxon>
        <taxon>Dothideomycetes</taxon>
        <taxon>Pleosporomycetidae</taxon>
        <taxon>Pleosporales</taxon>
        <taxon>Pleosporineae</taxon>
        <taxon>Phaeosphaeriaceae</taxon>
        <taxon>Ophiobolus</taxon>
    </lineage>
</organism>
<evidence type="ECO:0000313" key="1">
    <source>
        <dbReference type="EMBL" id="KAF2826951.1"/>
    </source>
</evidence>
<proteinExistence type="predicted"/>
<dbReference type="Proteomes" id="UP000799424">
    <property type="component" value="Unassembled WGS sequence"/>
</dbReference>
<reference evidence="1" key="1">
    <citation type="journal article" date="2020" name="Stud. Mycol.">
        <title>101 Dothideomycetes genomes: a test case for predicting lifestyles and emergence of pathogens.</title>
        <authorList>
            <person name="Haridas S."/>
            <person name="Albert R."/>
            <person name="Binder M."/>
            <person name="Bloem J."/>
            <person name="Labutti K."/>
            <person name="Salamov A."/>
            <person name="Andreopoulos B."/>
            <person name="Baker S."/>
            <person name="Barry K."/>
            <person name="Bills G."/>
            <person name="Bluhm B."/>
            <person name="Cannon C."/>
            <person name="Castanera R."/>
            <person name="Culley D."/>
            <person name="Daum C."/>
            <person name="Ezra D."/>
            <person name="Gonzalez J."/>
            <person name="Henrissat B."/>
            <person name="Kuo A."/>
            <person name="Liang C."/>
            <person name="Lipzen A."/>
            <person name="Lutzoni F."/>
            <person name="Magnuson J."/>
            <person name="Mondo S."/>
            <person name="Nolan M."/>
            <person name="Ohm R."/>
            <person name="Pangilinan J."/>
            <person name="Park H.-J."/>
            <person name="Ramirez L."/>
            <person name="Alfaro M."/>
            <person name="Sun H."/>
            <person name="Tritt A."/>
            <person name="Yoshinaga Y."/>
            <person name="Zwiers L.-H."/>
            <person name="Turgeon B."/>
            <person name="Goodwin S."/>
            <person name="Spatafora J."/>
            <person name="Crous P."/>
            <person name="Grigoriev I."/>
        </authorList>
    </citation>
    <scope>NUCLEOTIDE SEQUENCE</scope>
    <source>
        <strain evidence="1">CBS 113818</strain>
    </source>
</reference>
<dbReference type="EMBL" id="MU006225">
    <property type="protein sequence ID" value="KAF2826951.1"/>
    <property type="molecule type" value="Genomic_DNA"/>
</dbReference>
<dbReference type="AlphaFoldDB" id="A0A6A7A113"/>
<name>A0A6A7A113_9PLEO</name>
<protein>
    <submittedName>
        <fullName evidence="1">Uncharacterized protein</fullName>
    </submittedName>
</protein>
<accession>A0A6A7A113</accession>
<gene>
    <name evidence="1" type="ORF">CC86DRAFT_406187</name>
</gene>
<evidence type="ECO:0000313" key="2">
    <source>
        <dbReference type="Proteomes" id="UP000799424"/>
    </source>
</evidence>